<feature type="transmembrane region" description="Helical" evidence="1">
    <location>
        <begin position="68"/>
        <end position="92"/>
    </location>
</feature>
<feature type="transmembrane region" description="Helical" evidence="1">
    <location>
        <begin position="285"/>
        <end position="312"/>
    </location>
</feature>
<reference evidence="2" key="1">
    <citation type="submission" date="2024-02" db="EMBL/GenBank/DDBJ databases">
        <title>Draft genome sequence of new strains in genus Ureaplasma.</title>
        <authorList>
            <person name="Nakajima Y."/>
            <person name="Segawa T."/>
        </authorList>
    </citation>
    <scope>NUCLEOTIDE SEQUENCE [LARGE SCALE GENOMIC DNA]</scope>
    <source>
        <strain evidence="2">OM1</strain>
    </source>
</reference>
<feature type="transmembrane region" description="Helical" evidence="1">
    <location>
        <begin position="227"/>
        <end position="251"/>
    </location>
</feature>
<evidence type="ECO:0000256" key="1">
    <source>
        <dbReference type="SAM" id="Phobius"/>
    </source>
</evidence>
<protein>
    <recommendedName>
        <fullName evidence="4">ABC transporter permease</fullName>
    </recommendedName>
</protein>
<keyword evidence="3" id="KW-1185">Reference proteome</keyword>
<keyword evidence="1" id="KW-0812">Transmembrane</keyword>
<comment type="caution">
    <text evidence="2">The sequence shown here is derived from an EMBL/GenBank/DDBJ whole genome shotgun (WGS) entry which is preliminary data.</text>
</comment>
<accession>A0ABP9UBG2</accession>
<evidence type="ECO:0008006" key="4">
    <source>
        <dbReference type="Google" id="ProtNLM"/>
    </source>
</evidence>
<keyword evidence="1" id="KW-1133">Transmembrane helix</keyword>
<feature type="transmembrane region" description="Helical" evidence="1">
    <location>
        <begin position="446"/>
        <end position="464"/>
    </location>
</feature>
<feature type="transmembrane region" description="Helical" evidence="1">
    <location>
        <begin position="121"/>
        <end position="146"/>
    </location>
</feature>
<gene>
    <name evidence="2" type="ORF">UREOM_2340</name>
</gene>
<name>A0ABP9UBG2_9BACT</name>
<organism evidence="2 3">
    <name type="scientific">Ureaplasma ceti</name>
    <dbReference type="NCBI Taxonomy" id="3119530"/>
    <lineage>
        <taxon>Bacteria</taxon>
        <taxon>Bacillati</taxon>
        <taxon>Mycoplasmatota</taxon>
        <taxon>Mycoplasmoidales</taxon>
        <taxon>Mycoplasmoidaceae</taxon>
        <taxon>Ureaplasma</taxon>
    </lineage>
</organism>
<sequence length="513" mass="58842">MSILTSINSPIAPTAAHYSIWLTEPKAIALAGINCGLLFLILLYFIVSKVVTKAPKVKAKAPKWVLWLFRPGWATWLAFILAFIVGLIYYSLSKEYHLIWNPANTADPFGGKLWVWQSIQFMYSIGSWIVIFILFSLWLSSPFIALISFSNMYKEQQNTQYHMKRLLWILIVLGITLGAANIMWAFPINSQYTSLSMFGLNALTAPHQDYFYHSMKVVYEYVILTKWYAWVFLSYCAICILVAWSLVHVAYTKRIHGWFSRYWIYKDTSEAYQNTFKTRFNQVKFWFTLPFEVSNSLSSLEFYAFWIAFSLFNIRSLWLHITFILIVCLIAYAAIVLVSLVYGMFKYRKEGRAYWKAVGGITWDIIKPFFFLKHDKNYDSSRIESERIRAVYDNNSKLASAKLSENIVVPVAFTVFLGICNLPTFPQGVYQVGTYTYGPIMHGANYWLTLIISGFLFSYMYVGVGGSTSHGKNIVGASTYAITPGMQTGVLGTLSSTLTHFAKWTDNCVKLVF</sequence>
<proteinExistence type="predicted"/>
<dbReference type="Proteomes" id="UP001449582">
    <property type="component" value="Unassembled WGS sequence"/>
</dbReference>
<feature type="transmembrane region" description="Helical" evidence="1">
    <location>
        <begin position="27"/>
        <end position="47"/>
    </location>
</feature>
<keyword evidence="1" id="KW-0472">Membrane</keyword>
<feature type="transmembrane region" description="Helical" evidence="1">
    <location>
        <begin position="407"/>
        <end position="426"/>
    </location>
</feature>
<dbReference type="EMBL" id="BAABQM010000001">
    <property type="protein sequence ID" value="GAA5414523.1"/>
    <property type="molecule type" value="Genomic_DNA"/>
</dbReference>
<feature type="transmembrane region" description="Helical" evidence="1">
    <location>
        <begin position="318"/>
        <end position="342"/>
    </location>
</feature>
<feature type="transmembrane region" description="Helical" evidence="1">
    <location>
        <begin position="166"/>
        <end position="186"/>
    </location>
</feature>
<evidence type="ECO:0000313" key="2">
    <source>
        <dbReference type="EMBL" id="GAA5414523.1"/>
    </source>
</evidence>
<dbReference type="RefSeq" id="WP_353289685.1">
    <property type="nucleotide sequence ID" value="NZ_BAABQM010000001.1"/>
</dbReference>
<evidence type="ECO:0000313" key="3">
    <source>
        <dbReference type="Proteomes" id="UP001449582"/>
    </source>
</evidence>